<dbReference type="InterPro" id="IPR039426">
    <property type="entry name" value="TonB-dep_rcpt-like"/>
</dbReference>
<dbReference type="NCBIfam" id="TIGR04057">
    <property type="entry name" value="SusC_RagA_signa"/>
    <property type="match status" value="1"/>
</dbReference>
<organism evidence="9 10">
    <name type="scientific">Marinilabilia salmonicolor</name>
    <dbReference type="NCBI Taxonomy" id="989"/>
    <lineage>
        <taxon>Bacteria</taxon>
        <taxon>Pseudomonadati</taxon>
        <taxon>Bacteroidota</taxon>
        <taxon>Bacteroidia</taxon>
        <taxon>Marinilabiliales</taxon>
        <taxon>Marinilabiliaceae</taxon>
        <taxon>Marinilabilia</taxon>
    </lineage>
</organism>
<dbReference type="SUPFAM" id="SSF49464">
    <property type="entry name" value="Carboxypeptidase regulatory domain-like"/>
    <property type="match status" value="1"/>
</dbReference>
<proteinExistence type="inferred from homology"/>
<evidence type="ECO:0000256" key="7">
    <source>
        <dbReference type="PROSITE-ProRule" id="PRU01360"/>
    </source>
</evidence>
<dbReference type="InterPro" id="IPR008969">
    <property type="entry name" value="CarboxyPept-like_regulatory"/>
</dbReference>
<evidence type="ECO:0000256" key="6">
    <source>
        <dbReference type="ARBA" id="ARBA00023237"/>
    </source>
</evidence>
<evidence type="ECO:0000313" key="9">
    <source>
        <dbReference type="EMBL" id="RCW36705.1"/>
    </source>
</evidence>
<dbReference type="Pfam" id="PF13715">
    <property type="entry name" value="CarbopepD_reg_2"/>
    <property type="match status" value="1"/>
</dbReference>
<evidence type="ECO:0000256" key="3">
    <source>
        <dbReference type="ARBA" id="ARBA00022452"/>
    </source>
</evidence>
<evidence type="ECO:0000256" key="1">
    <source>
        <dbReference type="ARBA" id="ARBA00004571"/>
    </source>
</evidence>
<dbReference type="InterPro" id="IPR036942">
    <property type="entry name" value="Beta-barrel_TonB_sf"/>
</dbReference>
<dbReference type="InterPro" id="IPR023997">
    <property type="entry name" value="TonB-dep_OMP_SusC/RagA_CS"/>
</dbReference>
<evidence type="ECO:0000256" key="2">
    <source>
        <dbReference type="ARBA" id="ARBA00022448"/>
    </source>
</evidence>
<evidence type="ECO:0000256" key="4">
    <source>
        <dbReference type="ARBA" id="ARBA00022692"/>
    </source>
</evidence>
<evidence type="ECO:0000313" key="10">
    <source>
        <dbReference type="Proteomes" id="UP000252733"/>
    </source>
</evidence>
<dbReference type="FunFam" id="2.60.40.1120:FF:000003">
    <property type="entry name" value="Outer membrane protein Omp121"/>
    <property type="match status" value="1"/>
</dbReference>
<comment type="similarity">
    <text evidence="7">Belongs to the TonB-dependent receptor family.</text>
</comment>
<protein>
    <submittedName>
        <fullName evidence="9">TonB-linked SusC/RagA family outer membrane protein</fullName>
    </submittedName>
</protein>
<feature type="domain" description="TonB-dependent receptor plug" evidence="8">
    <location>
        <begin position="140"/>
        <end position="242"/>
    </location>
</feature>
<dbReference type="NCBIfam" id="TIGR04056">
    <property type="entry name" value="OMP_RagA_SusC"/>
    <property type="match status" value="1"/>
</dbReference>
<dbReference type="InterPro" id="IPR012910">
    <property type="entry name" value="Plug_dom"/>
</dbReference>
<evidence type="ECO:0000259" key="8">
    <source>
        <dbReference type="Pfam" id="PF07715"/>
    </source>
</evidence>
<dbReference type="SUPFAM" id="SSF56935">
    <property type="entry name" value="Porins"/>
    <property type="match status" value="1"/>
</dbReference>
<evidence type="ECO:0000256" key="5">
    <source>
        <dbReference type="ARBA" id="ARBA00023136"/>
    </source>
</evidence>
<dbReference type="InterPro" id="IPR037066">
    <property type="entry name" value="Plug_dom_sf"/>
</dbReference>
<sequence>MKKIRSFLEGDLLKKVKSGGRKILTGIAIALGATFLSASVALAQDAQTVNGTVTDSQNLPLPGVNVVIKGTMQGTITDVDGNYELQASSEDVLQFSFIGFTTQEVPVGNQTTINVSLVEQASDLDEVIVVGYGVKQKSLVTGAISSVNAEDLENTSNSRVEQALQGRTAGVTVLPSSGSPGAGAKVRIRGTGSNEQSEPLYIVDGMKVGSIDNIAPGDIESIEVLKDAASSAIYGSEGGNGVVLITTKTGKKGAAQISYNFQYGVQSVRTDMELMNASEYVQFMQEAEENITVPNGVGNGTDWLDEVFEDAPMQSHHLNFSGGGERSNYLASVSYNQQDGVVGGSKASYERLTFRFNASFDLKDWLQVGNTLSYSHANRQTVGEDDEYRGVLNNALLMDPTTPVSYAPGQETSRERDALDAGNTLLTTDDGGYYALAVNATGEVANPVARLQTYNNNNTNDQLLGTLYANLKPLDGLTITSRLGLDLSYNQYHQWNNKFYFSAESVNSTNSITDNLDKYYNWLWENFASYNLRANDHDFTFLLGYSAEQRLHPNWNLLSSPMAKEGDRFAYHSHTTSRANDVVGGDLDEETMNSVFGRLSYNYLSKYMIEASVRRDASSVFPEGDKAAVFPAVSAGWVVSEEDFWNDGFMSFMKLRFSWGQNGSTSILTGTAGQEFWTVSGIYYPNPNETGYFSGAQIEQLTNDNLKWERSEQISVGADMRFLNQRLSFSADYYDKRTKDLIVRGMFPLSVGNNPPFVNGGDVSNSGLELELGYNETFGDLSFGASVNMSTLKNEVTRLDQEAPIAGANVRGYDITWFEEGEPIWYFSGYKTNGINPETGMPNIVDVNDDGNITSADQTKIGSPHPDLLYGASLNLEYKGIDFRMFLQGSKGNDIYTAWYRPDRPRSNKPAYFFTDRWTPSDTDASMPRAPRAGIDNEEYIYRSDLMVQDGSYMRIKQLQLGYSLPQEVISQLGLSKTRIFVSLDDYFTFTDYEGLDPEAGSTNTQSQGVDRGVYPIPGKLLFGLSVNF</sequence>
<dbReference type="Gene3D" id="2.60.40.1120">
    <property type="entry name" value="Carboxypeptidase-like, regulatory domain"/>
    <property type="match status" value="1"/>
</dbReference>
<dbReference type="AlphaFoldDB" id="A0A368V8W1"/>
<keyword evidence="6 7" id="KW-0998">Cell outer membrane</keyword>
<dbReference type="Proteomes" id="UP000252733">
    <property type="component" value="Unassembled WGS sequence"/>
</dbReference>
<dbReference type="RefSeq" id="WP_114436899.1">
    <property type="nucleotide sequence ID" value="NZ_QPIZ01000008.1"/>
</dbReference>
<dbReference type="Gene3D" id="2.170.130.10">
    <property type="entry name" value="TonB-dependent receptor, plug domain"/>
    <property type="match status" value="1"/>
</dbReference>
<keyword evidence="4 7" id="KW-0812">Transmembrane</keyword>
<dbReference type="Gene3D" id="2.40.170.20">
    <property type="entry name" value="TonB-dependent receptor, beta-barrel domain"/>
    <property type="match status" value="1"/>
</dbReference>
<accession>A0A368V8W1</accession>
<comment type="subcellular location">
    <subcellularLocation>
        <location evidence="1 7">Cell outer membrane</location>
        <topology evidence="1 7">Multi-pass membrane protein</topology>
    </subcellularLocation>
</comment>
<keyword evidence="5 7" id="KW-0472">Membrane</keyword>
<dbReference type="PROSITE" id="PS52016">
    <property type="entry name" value="TONB_DEPENDENT_REC_3"/>
    <property type="match status" value="1"/>
</dbReference>
<keyword evidence="10" id="KW-1185">Reference proteome</keyword>
<keyword evidence="2 7" id="KW-0813">Transport</keyword>
<dbReference type="InterPro" id="IPR023996">
    <property type="entry name" value="TonB-dep_OMP_SusC/RagA"/>
</dbReference>
<keyword evidence="3 7" id="KW-1134">Transmembrane beta strand</keyword>
<reference evidence="9 10" key="1">
    <citation type="submission" date="2018-07" db="EMBL/GenBank/DDBJ databases">
        <title>Freshwater and sediment microbial communities from various areas in North America, analyzing microbe dynamics in response to fracking.</title>
        <authorList>
            <person name="Lamendella R."/>
        </authorList>
    </citation>
    <scope>NUCLEOTIDE SEQUENCE [LARGE SCALE GENOMIC DNA]</scope>
    <source>
        <strain evidence="9 10">160A</strain>
    </source>
</reference>
<comment type="caution">
    <text evidence="9">The sequence shown here is derived from an EMBL/GenBank/DDBJ whole genome shotgun (WGS) entry which is preliminary data.</text>
</comment>
<dbReference type="EMBL" id="QPIZ01000008">
    <property type="protein sequence ID" value="RCW36705.1"/>
    <property type="molecule type" value="Genomic_DNA"/>
</dbReference>
<gene>
    <name evidence="9" type="ORF">DFO77_108147</name>
</gene>
<dbReference type="Pfam" id="PF07715">
    <property type="entry name" value="Plug"/>
    <property type="match status" value="1"/>
</dbReference>
<dbReference type="GO" id="GO:0009279">
    <property type="term" value="C:cell outer membrane"/>
    <property type="evidence" value="ECO:0007669"/>
    <property type="project" value="UniProtKB-SubCell"/>
</dbReference>
<name>A0A368V8W1_9BACT</name>